<organism evidence="1">
    <name type="scientific">marine sediment metagenome</name>
    <dbReference type="NCBI Taxonomy" id="412755"/>
    <lineage>
        <taxon>unclassified sequences</taxon>
        <taxon>metagenomes</taxon>
        <taxon>ecological metagenomes</taxon>
    </lineage>
</organism>
<evidence type="ECO:0000313" key="1">
    <source>
        <dbReference type="EMBL" id="GAI58108.1"/>
    </source>
</evidence>
<gene>
    <name evidence="1" type="ORF">S06H3_57273</name>
</gene>
<protein>
    <submittedName>
        <fullName evidence="1">Uncharacterized protein</fullName>
    </submittedName>
</protein>
<name>X1PQJ5_9ZZZZ</name>
<sequence length="52" mass="5850">MELSPFGIKVVLVEPGDFNTPFTENREIVESAKSSSVYSERFKKALKAQEKS</sequence>
<comment type="caution">
    <text evidence="1">The sequence shown here is derived from an EMBL/GenBank/DDBJ whole genome shotgun (WGS) entry which is preliminary data.</text>
</comment>
<dbReference type="EMBL" id="BARV01036943">
    <property type="protein sequence ID" value="GAI58108.1"/>
    <property type="molecule type" value="Genomic_DNA"/>
</dbReference>
<proteinExistence type="predicted"/>
<accession>X1PQJ5</accession>
<dbReference type="AlphaFoldDB" id="X1PQJ5"/>
<feature type="non-terminal residue" evidence="1">
    <location>
        <position position="52"/>
    </location>
</feature>
<reference evidence="1" key="1">
    <citation type="journal article" date="2014" name="Front. Microbiol.">
        <title>High frequency of phylogenetically diverse reductive dehalogenase-homologous genes in deep subseafloor sedimentary metagenomes.</title>
        <authorList>
            <person name="Kawai M."/>
            <person name="Futagami T."/>
            <person name="Toyoda A."/>
            <person name="Takaki Y."/>
            <person name="Nishi S."/>
            <person name="Hori S."/>
            <person name="Arai W."/>
            <person name="Tsubouchi T."/>
            <person name="Morono Y."/>
            <person name="Uchiyama I."/>
            <person name="Ito T."/>
            <person name="Fujiyama A."/>
            <person name="Inagaki F."/>
            <person name="Takami H."/>
        </authorList>
    </citation>
    <scope>NUCLEOTIDE SEQUENCE</scope>
    <source>
        <strain evidence="1">Expedition CK06-06</strain>
    </source>
</reference>